<keyword evidence="2" id="KW-1185">Reference proteome</keyword>
<name>A0A165LQI1_9APHY</name>
<evidence type="ECO:0000313" key="1">
    <source>
        <dbReference type="EMBL" id="KZT64726.1"/>
    </source>
</evidence>
<sequence length="505" mass="57516">MTTRRSQEHSARHGLPPELWVKIIESCPRGRTRTCLSVNKLFHDIALPIVFGRVVLSFGSFEAYQAPLSVTPRVRDWLHGLEQSRTSRALEILERITEDQAFADVIKTLQVRACYDESEMGRKAVADVAAHMERFHATIPSLKRLRVFLWHWSYPRLTEGIVQTLAESCPLLERFEAPAFSMQGLPVHLLRNVKAIRTTWSDEDYTDLGIHGGNPVPVLESLLEKMQRPLTSQSNVESSLLHNVTDLELLFHDEYAPRDLQTILRHAPCVQSLAMVPVRGDVDDEPQDKMYNALAALPSELPSFNSLAIGPVDQRITEHQLGVLCSFLKSRPQLRRFSMRCTLTVVDVEPLFEALATLKKLEVLALYFGCEDLGLPAKEWIHRLLDHVPAGLTALALDFDQGFANKETFTELWSRLPALEFVYVRVLGGAALTPNQFIRGASNLQVVCFQDRFYDVEKVGGELRVVTPPWSSPKVRFRAVEDFGCADWEWLMRQYEFFDYMPADW</sequence>
<gene>
    <name evidence="1" type="ORF">DAEQUDRAFT_584693</name>
</gene>
<accession>A0A165LQI1</accession>
<evidence type="ECO:0000313" key="2">
    <source>
        <dbReference type="Proteomes" id="UP000076727"/>
    </source>
</evidence>
<proteinExistence type="predicted"/>
<dbReference type="InterPro" id="IPR032675">
    <property type="entry name" value="LRR_dom_sf"/>
</dbReference>
<reference evidence="1 2" key="1">
    <citation type="journal article" date="2016" name="Mol. Biol. Evol.">
        <title>Comparative Genomics of Early-Diverging Mushroom-Forming Fungi Provides Insights into the Origins of Lignocellulose Decay Capabilities.</title>
        <authorList>
            <person name="Nagy L.G."/>
            <person name="Riley R."/>
            <person name="Tritt A."/>
            <person name="Adam C."/>
            <person name="Daum C."/>
            <person name="Floudas D."/>
            <person name="Sun H."/>
            <person name="Yadav J.S."/>
            <person name="Pangilinan J."/>
            <person name="Larsson K.H."/>
            <person name="Matsuura K."/>
            <person name="Barry K."/>
            <person name="Labutti K."/>
            <person name="Kuo R."/>
            <person name="Ohm R.A."/>
            <person name="Bhattacharya S.S."/>
            <person name="Shirouzu T."/>
            <person name="Yoshinaga Y."/>
            <person name="Martin F.M."/>
            <person name="Grigoriev I.V."/>
            <person name="Hibbett D.S."/>
        </authorList>
    </citation>
    <scope>NUCLEOTIDE SEQUENCE [LARGE SCALE GENOMIC DNA]</scope>
    <source>
        <strain evidence="1 2">L-15889</strain>
    </source>
</reference>
<organism evidence="1 2">
    <name type="scientific">Daedalea quercina L-15889</name>
    <dbReference type="NCBI Taxonomy" id="1314783"/>
    <lineage>
        <taxon>Eukaryota</taxon>
        <taxon>Fungi</taxon>
        <taxon>Dikarya</taxon>
        <taxon>Basidiomycota</taxon>
        <taxon>Agaricomycotina</taxon>
        <taxon>Agaricomycetes</taxon>
        <taxon>Polyporales</taxon>
        <taxon>Fomitopsis</taxon>
    </lineage>
</organism>
<protein>
    <submittedName>
        <fullName evidence="1">Uncharacterized protein</fullName>
    </submittedName>
</protein>
<dbReference type="Proteomes" id="UP000076727">
    <property type="component" value="Unassembled WGS sequence"/>
</dbReference>
<dbReference type="EMBL" id="KV429120">
    <property type="protein sequence ID" value="KZT64726.1"/>
    <property type="molecule type" value="Genomic_DNA"/>
</dbReference>
<dbReference type="AlphaFoldDB" id="A0A165LQI1"/>
<dbReference type="Gene3D" id="3.80.10.10">
    <property type="entry name" value="Ribonuclease Inhibitor"/>
    <property type="match status" value="1"/>
</dbReference>
<dbReference type="OrthoDB" id="3238099at2759"/>